<protein>
    <recommendedName>
        <fullName evidence="1">Pyrrolo-quinoline quinone repeat domain-containing protein</fullName>
    </recommendedName>
</protein>
<organism evidence="2 3">
    <name type="scientific">Haladaptatus pallidirubidus</name>
    <dbReference type="NCBI Taxonomy" id="1008152"/>
    <lineage>
        <taxon>Archaea</taxon>
        <taxon>Methanobacteriati</taxon>
        <taxon>Methanobacteriota</taxon>
        <taxon>Stenosarchaea group</taxon>
        <taxon>Halobacteria</taxon>
        <taxon>Halobacteriales</taxon>
        <taxon>Haladaptataceae</taxon>
        <taxon>Haladaptatus</taxon>
    </lineage>
</organism>
<keyword evidence="3" id="KW-1185">Reference proteome</keyword>
<dbReference type="PROSITE" id="PS51318">
    <property type="entry name" value="TAT"/>
    <property type="match status" value="1"/>
</dbReference>
<dbReference type="PANTHER" id="PTHR34512">
    <property type="entry name" value="CELL SURFACE PROTEIN"/>
    <property type="match status" value="1"/>
</dbReference>
<dbReference type="EMBL" id="BAABKX010000012">
    <property type="protein sequence ID" value="GAA5052251.1"/>
    <property type="molecule type" value="Genomic_DNA"/>
</dbReference>
<dbReference type="Proteomes" id="UP001501729">
    <property type="component" value="Unassembled WGS sequence"/>
</dbReference>
<dbReference type="Pfam" id="PF13360">
    <property type="entry name" value="PQQ_2"/>
    <property type="match status" value="4"/>
</dbReference>
<dbReference type="Gene3D" id="2.40.128.630">
    <property type="match status" value="1"/>
</dbReference>
<evidence type="ECO:0000313" key="3">
    <source>
        <dbReference type="Proteomes" id="UP001501729"/>
    </source>
</evidence>
<evidence type="ECO:0000259" key="1">
    <source>
        <dbReference type="Pfam" id="PF13360"/>
    </source>
</evidence>
<sequence>MDNNSRRLFLKTVGLAVGSVGIAGANVSNTSKAVTKQNSQMTDITGNLPNELNDSNWGTFQFDAGNTGHNPNARAVRETPWIGWTEYLGHANSPELSAPAIVDGVAYLAADDGKAIAYDVEEHEVLWQNTYTDRFGTFDAAPTVTDGKMYISYWWKVFALDTETGALLWTFENPAYDPPADECDAPELGTSSTTVVDGTVYVKMRIDGQGYAYAFSAVNGDVKWSAEISGDGDKAAVTADEIPAVADDTAYFVDRGTVYAFDTTDGTKQWDVSVHTGSRATEPVLEAPTVVDGTVYLTSNYQDESGDHGDSRSFLTALSAADGSSQWQHELNGNIHLTSPVFSDDSVYVGEGELLWAFDGKNGNVRWKSSESDELRYTNVAELSVAGSTVYYPRKVKDEDVQEVAAFNAGDGSLQWQVPLRTDGNAPTGCALVDDTAYVAGDAGFLYTITGLAENWRQMPELDNGETFEVIISDDTSVYVATNSELFAFERTSGTEQWRVPFDSDDTIFRHVWATVTNGTVYCTVGGDGGSSINFAYAFDAASGTKRWEKQVEDGTGVPVVVNNVVYFGSQSSLYGSAYVFAVNADNGNILWNTEIDSDDPSDSVRVNGAVTVQDGLVYAPSSEGAYAFEADDGNEKWMYDGETSAVAANDETVFVTNEGLTALNSADGTEAWSTDVGGEFLSSVNDTLFVVNKDDIGDTERLFALDNTNGTERWSFDTNVEYGNYDRDATLTNPTIVDDTVYVGSDDRRVYVLDADGGETLQRFELFGNPQAAPAVRNDTVYVVTEGRVYSFV</sequence>
<feature type="domain" description="Pyrrolo-quinoline quinone repeat" evidence="1">
    <location>
        <begin position="701"/>
        <end position="791"/>
    </location>
</feature>
<feature type="domain" description="Pyrrolo-quinoline quinone repeat" evidence="1">
    <location>
        <begin position="98"/>
        <end position="231"/>
    </location>
</feature>
<dbReference type="Gene3D" id="2.40.10.480">
    <property type="match status" value="1"/>
</dbReference>
<feature type="domain" description="Pyrrolo-quinoline quinone repeat" evidence="1">
    <location>
        <begin position="456"/>
        <end position="675"/>
    </location>
</feature>
<dbReference type="InterPro" id="IPR011047">
    <property type="entry name" value="Quinoprotein_ADH-like_sf"/>
</dbReference>
<reference evidence="2 3" key="1">
    <citation type="journal article" date="2019" name="Int. J. Syst. Evol. Microbiol.">
        <title>The Global Catalogue of Microorganisms (GCM) 10K type strain sequencing project: providing services to taxonomists for standard genome sequencing and annotation.</title>
        <authorList>
            <consortium name="The Broad Institute Genomics Platform"/>
            <consortium name="The Broad Institute Genome Sequencing Center for Infectious Disease"/>
            <person name="Wu L."/>
            <person name="Ma J."/>
        </authorList>
    </citation>
    <scope>NUCLEOTIDE SEQUENCE [LARGE SCALE GENOMIC DNA]</scope>
    <source>
        <strain evidence="2 3">JCM 17504</strain>
    </source>
</reference>
<proteinExistence type="predicted"/>
<dbReference type="InterPro" id="IPR015943">
    <property type="entry name" value="WD40/YVTN_repeat-like_dom_sf"/>
</dbReference>
<dbReference type="InterPro" id="IPR002372">
    <property type="entry name" value="PQQ_rpt_dom"/>
</dbReference>
<dbReference type="SMART" id="SM00564">
    <property type="entry name" value="PQQ"/>
    <property type="match status" value="14"/>
</dbReference>
<accession>A0AAV3UIS3</accession>
<dbReference type="PANTHER" id="PTHR34512:SF30">
    <property type="entry name" value="OUTER MEMBRANE PROTEIN ASSEMBLY FACTOR BAMB"/>
    <property type="match status" value="1"/>
</dbReference>
<dbReference type="AlphaFoldDB" id="A0AAV3UIS3"/>
<evidence type="ECO:0000313" key="2">
    <source>
        <dbReference type="EMBL" id="GAA5052251.1"/>
    </source>
</evidence>
<dbReference type="InterPro" id="IPR018391">
    <property type="entry name" value="PQQ_b-propeller_rpt"/>
</dbReference>
<feature type="domain" description="Pyrrolo-quinoline quinone repeat" evidence="1">
    <location>
        <begin position="240"/>
        <end position="383"/>
    </location>
</feature>
<gene>
    <name evidence="2" type="ORF">GCM10025751_28240</name>
</gene>
<dbReference type="InterPro" id="IPR006311">
    <property type="entry name" value="TAT_signal"/>
</dbReference>
<dbReference type="SUPFAM" id="SSF50998">
    <property type="entry name" value="Quinoprotein alcohol dehydrogenase-like"/>
    <property type="match status" value="2"/>
</dbReference>
<dbReference type="Gene3D" id="2.130.10.10">
    <property type="entry name" value="YVTN repeat-like/Quinoprotein amine dehydrogenase"/>
    <property type="match status" value="3"/>
</dbReference>
<comment type="caution">
    <text evidence="2">The sequence shown here is derived from an EMBL/GenBank/DDBJ whole genome shotgun (WGS) entry which is preliminary data.</text>
</comment>
<name>A0AAV3UIS3_9EURY</name>